<evidence type="ECO:0000256" key="1">
    <source>
        <dbReference type="SAM" id="Phobius"/>
    </source>
</evidence>
<dbReference type="EMBL" id="UOES01000409">
    <property type="protein sequence ID" value="VAW28484.1"/>
    <property type="molecule type" value="Genomic_DNA"/>
</dbReference>
<dbReference type="InterPro" id="IPR025250">
    <property type="entry name" value="DUF4199"/>
</dbReference>
<dbReference type="AlphaFoldDB" id="A0A3B0V984"/>
<accession>A0A3B0V984</accession>
<feature type="transmembrane region" description="Helical" evidence="1">
    <location>
        <begin position="45"/>
        <end position="62"/>
    </location>
</feature>
<evidence type="ECO:0000313" key="2">
    <source>
        <dbReference type="EMBL" id="VAW28484.1"/>
    </source>
</evidence>
<dbReference type="Pfam" id="PF13858">
    <property type="entry name" value="DUF4199"/>
    <property type="match status" value="1"/>
</dbReference>
<proteinExistence type="predicted"/>
<keyword evidence="1" id="KW-0812">Transmembrane</keyword>
<keyword evidence="1" id="KW-0472">Membrane</keyword>
<keyword evidence="1" id="KW-1133">Transmembrane helix</keyword>
<organism evidence="2">
    <name type="scientific">hydrothermal vent metagenome</name>
    <dbReference type="NCBI Taxonomy" id="652676"/>
    <lineage>
        <taxon>unclassified sequences</taxon>
        <taxon>metagenomes</taxon>
        <taxon>ecological metagenomes</taxon>
    </lineage>
</organism>
<feature type="transmembrane region" description="Helical" evidence="1">
    <location>
        <begin position="74"/>
        <end position="99"/>
    </location>
</feature>
<sequence>MKLKNNLVQTAIKFGLLGALMIIIGLLVLFYLGKHPLLLNPLLDARWMLFGLFIFFSIKSLRDDNGGFLHLWEGLALGFLVYLIMAQMAAAFIAVFASIDATHFLADYIRIAMEQINANREALIANNIDEKTLTDALEILPTTTANNLAFDYFLKSMPIGLILTLILSILMRRKEEI</sequence>
<feature type="transmembrane region" description="Helical" evidence="1">
    <location>
        <begin position="152"/>
        <end position="171"/>
    </location>
</feature>
<gene>
    <name evidence="2" type="ORF">MNBD_BACTEROID06-996</name>
</gene>
<reference evidence="2" key="1">
    <citation type="submission" date="2018-06" db="EMBL/GenBank/DDBJ databases">
        <authorList>
            <person name="Zhirakovskaya E."/>
        </authorList>
    </citation>
    <scope>NUCLEOTIDE SEQUENCE</scope>
</reference>
<name>A0A3B0V984_9ZZZZ</name>
<feature type="transmembrane region" description="Helical" evidence="1">
    <location>
        <begin position="12"/>
        <end position="33"/>
    </location>
</feature>
<evidence type="ECO:0008006" key="3">
    <source>
        <dbReference type="Google" id="ProtNLM"/>
    </source>
</evidence>
<protein>
    <recommendedName>
        <fullName evidence="3">DUF4199 domain-containing protein</fullName>
    </recommendedName>
</protein>